<evidence type="ECO:0000313" key="2">
    <source>
        <dbReference type="EMBL" id="KAJ8746890.1"/>
    </source>
</evidence>
<organism evidence="2 3">
    <name type="scientific">Erythroxylum novogranatense</name>
    <dbReference type="NCBI Taxonomy" id="1862640"/>
    <lineage>
        <taxon>Eukaryota</taxon>
        <taxon>Viridiplantae</taxon>
        <taxon>Streptophyta</taxon>
        <taxon>Embryophyta</taxon>
        <taxon>Tracheophyta</taxon>
        <taxon>Spermatophyta</taxon>
        <taxon>Magnoliopsida</taxon>
        <taxon>eudicotyledons</taxon>
        <taxon>Gunneridae</taxon>
        <taxon>Pentapetalae</taxon>
        <taxon>rosids</taxon>
        <taxon>fabids</taxon>
        <taxon>Malpighiales</taxon>
        <taxon>Erythroxylaceae</taxon>
        <taxon>Erythroxylum</taxon>
    </lineage>
</organism>
<comment type="caution">
    <text evidence="2">The sequence shown here is derived from an EMBL/GenBank/DDBJ whole genome shotgun (WGS) entry which is preliminary data.</text>
</comment>
<proteinExistence type="predicted"/>
<protein>
    <submittedName>
        <fullName evidence="2">Uncharacterized protein</fullName>
    </submittedName>
</protein>
<feature type="compositionally biased region" description="Basic and acidic residues" evidence="1">
    <location>
        <begin position="137"/>
        <end position="157"/>
    </location>
</feature>
<gene>
    <name evidence="2" type="ORF">K2173_010162</name>
</gene>
<accession>A0AAV8S448</accession>
<evidence type="ECO:0000256" key="1">
    <source>
        <dbReference type="SAM" id="MobiDB-lite"/>
    </source>
</evidence>
<geneLocation type="mitochondrion" evidence="2"/>
<sequence length="174" mass="20309">MTLSFEQLLRQEPKNPAVEYREEAIRAKVFFRRILNLKTECPGNSPYNKKNIGVWAYNPKPKRGFPHSTYRLNELRQKEMSLISIKVKGMGLLLQKHKLALRLRRLEEKKRNPHPEKEPREKEIDFTPDTGTGKRAPSTEERIEGFEGYKEKTECKTEGVSQRMNPPSIEDSKA</sequence>
<keyword evidence="2" id="KW-0496">Mitochondrion</keyword>
<dbReference type="Proteomes" id="UP001159364">
    <property type="component" value="Unassembled WGS sequence"/>
</dbReference>
<keyword evidence="3" id="KW-1185">Reference proteome</keyword>
<dbReference type="AlphaFoldDB" id="A0AAV8S448"/>
<reference evidence="2 3" key="1">
    <citation type="submission" date="2021-09" db="EMBL/GenBank/DDBJ databases">
        <title>Genomic insights and catalytic innovation underlie evolution of tropane alkaloids biosynthesis.</title>
        <authorList>
            <person name="Wang Y.-J."/>
            <person name="Tian T."/>
            <person name="Huang J.-P."/>
            <person name="Huang S.-X."/>
        </authorList>
    </citation>
    <scope>NUCLEOTIDE SEQUENCE [LARGE SCALE GENOMIC DNA]</scope>
    <source>
        <strain evidence="2">KIB-2018</strain>
        <tissue evidence="2">Leaf</tissue>
    </source>
</reference>
<evidence type="ECO:0000313" key="3">
    <source>
        <dbReference type="Proteomes" id="UP001159364"/>
    </source>
</evidence>
<name>A0AAV8S448_9ROSI</name>
<dbReference type="EMBL" id="JAIWQS010000263">
    <property type="protein sequence ID" value="KAJ8746890.1"/>
    <property type="molecule type" value="Genomic_DNA"/>
</dbReference>
<feature type="region of interest" description="Disordered" evidence="1">
    <location>
        <begin position="105"/>
        <end position="174"/>
    </location>
</feature>
<feature type="compositionally biased region" description="Basic and acidic residues" evidence="1">
    <location>
        <begin position="105"/>
        <end position="125"/>
    </location>
</feature>